<keyword evidence="7" id="KW-1185">Reference proteome</keyword>
<keyword evidence="2 4" id="KW-0238">DNA-binding</keyword>
<evidence type="ECO:0000256" key="1">
    <source>
        <dbReference type="ARBA" id="ARBA00023015"/>
    </source>
</evidence>
<accession>A0ABP7G4B4</accession>
<dbReference type="Pfam" id="PF00440">
    <property type="entry name" value="TetR_N"/>
    <property type="match status" value="1"/>
</dbReference>
<dbReference type="InterPro" id="IPR041490">
    <property type="entry name" value="KstR2_TetR_C"/>
</dbReference>
<sequence length="240" mass="26089">MTTARQAQAPASPRIARKRSRRRAEILAVAAELFAERGYDAVALDDVAARLDVTKASLYYYFSGKDELATAAIEALGDEWMTRLERLGAAHDGPASARLRALVHENITIAVTEHPHALRMFVAPRAWPQPQAERIHRLRRRHDAIFRSVIEQGVATGEFSVISVDIALQCMHAAMTQAPVWCTPLAVRTRARAIDQLCDTLMLLMGPAGRAAVAAHVGLGDQRRCGGTSSGVSAPPPNAR</sequence>
<feature type="DNA-binding region" description="H-T-H motif" evidence="4">
    <location>
        <begin position="43"/>
        <end position="62"/>
    </location>
</feature>
<dbReference type="Proteomes" id="UP001500540">
    <property type="component" value="Unassembled WGS sequence"/>
</dbReference>
<dbReference type="PROSITE" id="PS50977">
    <property type="entry name" value="HTH_TETR_2"/>
    <property type="match status" value="1"/>
</dbReference>
<dbReference type="InterPro" id="IPR009057">
    <property type="entry name" value="Homeodomain-like_sf"/>
</dbReference>
<evidence type="ECO:0000256" key="2">
    <source>
        <dbReference type="ARBA" id="ARBA00023125"/>
    </source>
</evidence>
<dbReference type="InterPro" id="IPR036271">
    <property type="entry name" value="Tet_transcr_reg_TetR-rel_C_sf"/>
</dbReference>
<keyword evidence="3" id="KW-0804">Transcription</keyword>
<evidence type="ECO:0000256" key="4">
    <source>
        <dbReference type="PROSITE-ProRule" id="PRU00335"/>
    </source>
</evidence>
<reference evidence="7" key="1">
    <citation type="journal article" date="2019" name="Int. J. Syst. Evol. Microbiol.">
        <title>The Global Catalogue of Microorganisms (GCM) 10K type strain sequencing project: providing services to taxonomists for standard genome sequencing and annotation.</title>
        <authorList>
            <consortium name="The Broad Institute Genomics Platform"/>
            <consortium name="The Broad Institute Genome Sequencing Center for Infectious Disease"/>
            <person name="Wu L."/>
            <person name="Ma J."/>
        </authorList>
    </citation>
    <scope>NUCLEOTIDE SEQUENCE [LARGE SCALE GENOMIC DNA]</scope>
    <source>
        <strain evidence="7">JCM 16950</strain>
    </source>
</reference>
<dbReference type="InterPro" id="IPR050109">
    <property type="entry name" value="HTH-type_TetR-like_transc_reg"/>
</dbReference>
<dbReference type="PANTHER" id="PTHR30055">
    <property type="entry name" value="HTH-TYPE TRANSCRIPTIONAL REGULATOR RUTR"/>
    <property type="match status" value="1"/>
</dbReference>
<dbReference type="SUPFAM" id="SSF48498">
    <property type="entry name" value="Tetracyclin repressor-like, C-terminal domain"/>
    <property type="match status" value="1"/>
</dbReference>
<evidence type="ECO:0000313" key="6">
    <source>
        <dbReference type="EMBL" id="GAA3754145.1"/>
    </source>
</evidence>
<dbReference type="EMBL" id="BAABAF010000001">
    <property type="protein sequence ID" value="GAA3754145.1"/>
    <property type="molecule type" value="Genomic_DNA"/>
</dbReference>
<evidence type="ECO:0000259" key="5">
    <source>
        <dbReference type="PROSITE" id="PS50977"/>
    </source>
</evidence>
<comment type="caution">
    <text evidence="6">The sequence shown here is derived from an EMBL/GenBank/DDBJ whole genome shotgun (WGS) entry which is preliminary data.</text>
</comment>
<feature type="domain" description="HTH tetR-type" evidence="5">
    <location>
        <begin position="20"/>
        <end position="80"/>
    </location>
</feature>
<organism evidence="6 7">
    <name type="scientific">Microbacterium kribbense</name>
    <dbReference type="NCBI Taxonomy" id="433645"/>
    <lineage>
        <taxon>Bacteria</taxon>
        <taxon>Bacillati</taxon>
        <taxon>Actinomycetota</taxon>
        <taxon>Actinomycetes</taxon>
        <taxon>Micrococcales</taxon>
        <taxon>Microbacteriaceae</taxon>
        <taxon>Microbacterium</taxon>
    </lineage>
</organism>
<evidence type="ECO:0000313" key="7">
    <source>
        <dbReference type="Proteomes" id="UP001500540"/>
    </source>
</evidence>
<dbReference type="SUPFAM" id="SSF46689">
    <property type="entry name" value="Homeodomain-like"/>
    <property type="match status" value="1"/>
</dbReference>
<dbReference type="InterPro" id="IPR001647">
    <property type="entry name" value="HTH_TetR"/>
</dbReference>
<dbReference type="PRINTS" id="PR00455">
    <property type="entry name" value="HTHTETR"/>
</dbReference>
<dbReference type="Gene3D" id="1.10.10.60">
    <property type="entry name" value="Homeodomain-like"/>
    <property type="match status" value="1"/>
</dbReference>
<dbReference type="RefSeq" id="WP_344779947.1">
    <property type="nucleotide sequence ID" value="NZ_BAABAF010000001.1"/>
</dbReference>
<dbReference type="Pfam" id="PF17932">
    <property type="entry name" value="TetR_C_24"/>
    <property type="match status" value="1"/>
</dbReference>
<protein>
    <recommendedName>
        <fullName evidence="5">HTH tetR-type domain-containing protein</fullName>
    </recommendedName>
</protein>
<proteinExistence type="predicted"/>
<evidence type="ECO:0000256" key="3">
    <source>
        <dbReference type="ARBA" id="ARBA00023163"/>
    </source>
</evidence>
<gene>
    <name evidence="6" type="ORF">GCM10022240_03830</name>
</gene>
<dbReference type="PANTHER" id="PTHR30055:SF234">
    <property type="entry name" value="HTH-TYPE TRANSCRIPTIONAL REGULATOR BETI"/>
    <property type="match status" value="1"/>
</dbReference>
<keyword evidence="1" id="KW-0805">Transcription regulation</keyword>
<name>A0ABP7G4B4_9MICO</name>
<dbReference type="Gene3D" id="1.10.357.10">
    <property type="entry name" value="Tetracycline Repressor, domain 2"/>
    <property type="match status" value="1"/>
</dbReference>